<dbReference type="AlphaFoldDB" id="A0AAN8RE01"/>
<comment type="caution">
    <text evidence="1">The sequence shown here is derived from an EMBL/GenBank/DDBJ whole genome shotgun (WGS) entry which is preliminary data.</text>
</comment>
<organism evidence="1 2">
    <name type="scientific">Orbilia javanica</name>
    <dbReference type="NCBI Taxonomy" id="47235"/>
    <lineage>
        <taxon>Eukaryota</taxon>
        <taxon>Fungi</taxon>
        <taxon>Dikarya</taxon>
        <taxon>Ascomycota</taxon>
        <taxon>Pezizomycotina</taxon>
        <taxon>Orbiliomycetes</taxon>
        <taxon>Orbiliales</taxon>
        <taxon>Orbiliaceae</taxon>
        <taxon>Orbilia</taxon>
    </lineage>
</organism>
<proteinExistence type="predicted"/>
<gene>
    <name evidence="1" type="ORF">TWF718_007581</name>
</gene>
<keyword evidence="2" id="KW-1185">Reference proteome</keyword>
<reference evidence="1 2" key="1">
    <citation type="submission" date="2019-10" db="EMBL/GenBank/DDBJ databases">
        <authorList>
            <person name="Palmer J.M."/>
        </authorList>
    </citation>
    <scope>NUCLEOTIDE SEQUENCE [LARGE SCALE GENOMIC DNA]</scope>
    <source>
        <strain evidence="1 2">TWF718</strain>
    </source>
</reference>
<sequence>MHVPAISDPVSYPKLVDWISELPAKDLVQDSLYRWHGLPEGAEAILQSFLNGSGWMIKPKQVLFGQSDCYIIIDSLGKVHYDEKKRDFYYPFLFDELDRIMAQEGTVEFLEGTGAFDSVKEEDFMIDSSKA</sequence>
<name>A0AAN8RE01_9PEZI</name>
<evidence type="ECO:0000313" key="2">
    <source>
        <dbReference type="Proteomes" id="UP001313282"/>
    </source>
</evidence>
<evidence type="ECO:0000313" key="1">
    <source>
        <dbReference type="EMBL" id="KAK6345672.1"/>
    </source>
</evidence>
<protein>
    <submittedName>
        <fullName evidence="1">Uncharacterized protein</fullName>
    </submittedName>
</protein>
<accession>A0AAN8RE01</accession>
<dbReference type="EMBL" id="JAVHNR010000004">
    <property type="protein sequence ID" value="KAK6345672.1"/>
    <property type="molecule type" value="Genomic_DNA"/>
</dbReference>
<dbReference type="Proteomes" id="UP001313282">
    <property type="component" value="Unassembled WGS sequence"/>
</dbReference>